<evidence type="ECO:0000313" key="7">
    <source>
        <dbReference type="EMBL" id="CAA6804655.1"/>
    </source>
</evidence>
<evidence type="ECO:0000256" key="1">
    <source>
        <dbReference type="ARBA" id="ARBA00010641"/>
    </source>
</evidence>
<dbReference type="PANTHER" id="PTHR43133">
    <property type="entry name" value="RNA POLYMERASE ECF-TYPE SIGMA FACTO"/>
    <property type="match status" value="1"/>
</dbReference>
<dbReference type="Gene3D" id="1.10.1740.10">
    <property type="match status" value="1"/>
</dbReference>
<dbReference type="GO" id="GO:0003677">
    <property type="term" value="F:DNA binding"/>
    <property type="evidence" value="ECO:0007669"/>
    <property type="project" value="InterPro"/>
</dbReference>
<accession>A0A6S6SI23</accession>
<dbReference type="SUPFAM" id="SSF88946">
    <property type="entry name" value="Sigma2 domain of RNA polymerase sigma factors"/>
    <property type="match status" value="1"/>
</dbReference>
<keyword evidence="2" id="KW-0805">Transcription regulation</keyword>
<dbReference type="AlphaFoldDB" id="A0A6S6SI23"/>
<dbReference type="GO" id="GO:0016987">
    <property type="term" value="F:sigma factor activity"/>
    <property type="evidence" value="ECO:0007669"/>
    <property type="project" value="UniProtKB-KW"/>
</dbReference>
<dbReference type="SUPFAM" id="SSF88659">
    <property type="entry name" value="Sigma3 and sigma4 domains of RNA polymerase sigma factors"/>
    <property type="match status" value="1"/>
</dbReference>
<gene>
    <name evidence="7" type="ORF">HELGO_WM29856</name>
</gene>
<dbReference type="InterPro" id="IPR013249">
    <property type="entry name" value="RNA_pol_sigma70_r4_t2"/>
</dbReference>
<protein>
    <submittedName>
        <fullName evidence="7">RNA polymerase subunit sigma-24</fullName>
    </submittedName>
</protein>
<dbReference type="Pfam" id="PF08281">
    <property type="entry name" value="Sigma70_r4_2"/>
    <property type="match status" value="1"/>
</dbReference>
<name>A0A6S6SI23_9GAMM</name>
<dbReference type="Pfam" id="PF04542">
    <property type="entry name" value="Sigma70_r2"/>
    <property type="match status" value="1"/>
</dbReference>
<dbReference type="InterPro" id="IPR013324">
    <property type="entry name" value="RNA_pol_sigma_r3/r4-like"/>
</dbReference>
<keyword evidence="4" id="KW-0804">Transcription</keyword>
<evidence type="ECO:0000256" key="2">
    <source>
        <dbReference type="ARBA" id="ARBA00023015"/>
    </source>
</evidence>
<feature type="domain" description="RNA polymerase sigma-70 region 2" evidence="5">
    <location>
        <begin position="24"/>
        <end position="86"/>
    </location>
</feature>
<dbReference type="InterPro" id="IPR039425">
    <property type="entry name" value="RNA_pol_sigma-70-like"/>
</dbReference>
<dbReference type="InterPro" id="IPR014284">
    <property type="entry name" value="RNA_pol_sigma-70_dom"/>
</dbReference>
<sequence>MDYADLLLRSAAKDQQAFKALYDGSSSLLFSVLMRFLQDRASAEDVLQEAFLKIWEKADSYSPEKSAAMTWMSTIARNAARDKLRAMRVRHYQQESSEPLEVLYSDDASPEKQMMVMKDVAAVEQILQKMGDLQRKCMILSCYQGHTHSEVAAKMGMPLGTIKSWVRRGKDQINHAWHPHETSGAHQ</sequence>
<evidence type="ECO:0000259" key="6">
    <source>
        <dbReference type="Pfam" id="PF08281"/>
    </source>
</evidence>
<evidence type="ECO:0000259" key="5">
    <source>
        <dbReference type="Pfam" id="PF04542"/>
    </source>
</evidence>
<dbReference type="GO" id="GO:0006352">
    <property type="term" value="P:DNA-templated transcription initiation"/>
    <property type="evidence" value="ECO:0007669"/>
    <property type="project" value="InterPro"/>
</dbReference>
<comment type="similarity">
    <text evidence="1">Belongs to the sigma-70 factor family. ECF subfamily.</text>
</comment>
<feature type="domain" description="RNA polymerase sigma factor 70 region 4 type 2" evidence="6">
    <location>
        <begin position="122"/>
        <end position="172"/>
    </location>
</feature>
<dbReference type="InterPro" id="IPR036388">
    <property type="entry name" value="WH-like_DNA-bd_sf"/>
</dbReference>
<dbReference type="InterPro" id="IPR013325">
    <property type="entry name" value="RNA_pol_sigma_r2"/>
</dbReference>
<keyword evidence="3" id="KW-0731">Sigma factor</keyword>
<dbReference type="PANTHER" id="PTHR43133:SF62">
    <property type="entry name" value="RNA POLYMERASE SIGMA FACTOR SIGZ"/>
    <property type="match status" value="1"/>
</dbReference>
<dbReference type="Gene3D" id="1.10.10.10">
    <property type="entry name" value="Winged helix-like DNA-binding domain superfamily/Winged helix DNA-binding domain"/>
    <property type="match status" value="1"/>
</dbReference>
<dbReference type="EMBL" id="CACVAT010000068">
    <property type="protein sequence ID" value="CAA6804655.1"/>
    <property type="molecule type" value="Genomic_DNA"/>
</dbReference>
<dbReference type="NCBIfam" id="TIGR02937">
    <property type="entry name" value="sigma70-ECF"/>
    <property type="match status" value="1"/>
</dbReference>
<reference evidence="7" key="1">
    <citation type="submission" date="2020-01" db="EMBL/GenBank/DDBJ databases">
        <authorList>
            <person name="Meier V. D."/>
            <person name="Meier V D."/>
        </authorList>
    </citation>
    <scope>NUCLEOTIDE SEQUENCE</scope>
    <source>
        <strain evidence="7">HLG_WM_MAG_09</strain>
    </source>
</reference>
<proteinExistence type="inferred from homology"/>
<evidence type="ECO:0000256" key="4">
    <source>
        <dbReference type="ARBA" id="ARBA00023163"/>
    </source>
</evidence>
<dbReference type="CDD" id="cd06171">
    <property type="entry name" value="Sigma70_r4"/>
    <property type="match status" value="1"/>
</dbReference>
<evidence type="ECO:0000256" key="3">
    <source>
        <dbReference type="ARBA" id="ARBA00023082"/>
    </source>
</evidence>
<dbReference type="InterPro" id="IPR007627">
    <property type="entry name" value="RNA_pol_sigma70_r2"/>
</dbReference>
<organism evidence="7">
    <name type="scientific">uncultured Thiotrichaceae bacterium</name>
    <dbReference type="NCBI Taxonomy" id="298394"/>
    <lineage>
        <taxon>Bacteria</taxon>
        <taxon>Pseudomonadati</taxon>
        <taxon>Pseudomonadota</taxon>
        <taxon>Gammaproteobacteria</taxon>
        <taxon>Thiotrichales</taxon>
        <taxon>Thiotrichaceae</taxon>
        <taxon>environmental samples</taxon>
    </lineage>
</organism>